<feature type="non-terminal residue" evidence="3">
    <location>
        <position position="149"/>
    </location>
</feature>
<organism evidence="3 4">
    <name type="scientific">Prorocentrum cordatum</name>
    <dbReference type="NCBI Taxonomy" id="2364126"/>
    <lineage>
        <taxon>Eukaryota</taxon>
        <taxon>Sar</taxon>
        <taxon>Alveolata</taxon>
        <taxon>Dinophyceae</taxon>
        <taxon>Prorocentrales</taxon>
        <taxon>Prorocentraceae</taxon>
        <taxon>Prorocentrum</taxon>
    </lineage>
</organism>
<dbReference type="PANTHER" id="PTHR15574">
    <property type="entry name" value="WD REPEAT DOMAIN-CONTAINING FAMILY"/>
    <property type="match status" value="1"/>
</dbReference>
<dbReference type="SUPFAM" id="SSF50978">
    <property type="entry name" value="WD40 repeat-like"/>
    <property type="match status" value="1"/>
</dbReference>
<evidence type="ECO:0000256" key="1">
    <source>
        <dbReference type="ARBA" id="ARBA00022574"/>
    </source>
</evidence>
<accession>A0ABN9VE69</accession>
<evidence type="ECO:0000313" key="4">
    <source>
        <dbReference type="Proteomes" id="UP001189429"/>
    </source>
</evidence>
<reference evidence="3" key="1">
    <citation type="submission" date="2023-10" db="EMBL/GenBank/DDBJ databases">
        <authorList>
            <person name="Chen Y."/>
            <person name="Shah S."/>
            <person name="Dougan E. K."/>
            <person name="Thang M."/>
            <person name="Chan C."/>
        </authorList>
    </citation>
    <scope>NUCLEOTIDE SEQUENCE [LARGE SCALE GENOMIC DNA]</scope>
</reference>
<dbReference type="InterPro" id="IPR036322">
    <property type="entry name" value="WD40_repeat_dom_sf"/>
</dbReference>
<sequence length="149" mass="16174">MAPAASLATAHGHNIFDAQLARCQRKVISCGADGFVCLTEVESTSQSSQLLFQPEPFMGCYQAFKVGFASRDGPDVFFTAFGDGRARRFDLREPGHRVAIDARGVGLTCLEVSPRSDWLLAVGGNDPFLRLYDLRALPSGREAAPPPMR</sequence>
<comment type="caution">
    <text evidence="3">The sequence shown here is derived from an EMBL/GenBank/DDBJ whole genome shotgun (WGS) entry which is preliminary data.</text>
</comment>
<dbReference type="Gene3D" id="2.130.10.10">
    <property type="entry name" value="YVTN repeat-like/Quinoprotein amine dehydrogenase"/>
    <property type="match status" value="1"/>
</dbReference>
<evidence type="ECO:0000313" key="3">
    <source>
        <dbReference type="EMBL" id="CAK0871413.1"/>
    </source>
</evidence>
<name>A0ABN9VE69_9DINO</name>
<gene>
    <name evidence="3" type="ORF">PCOR1329_LOCUS57258</name>
</gene>
<dbReference type="InterPro" id="IPR045151">
    <property type="entry name" value="DCAF8"/>
</dbReference>
<keyword evidence="2" id="KW-0677">Repeat</keyword>
<keyword evidence="1" id="KW-0853">WD repeat</keyword>
<keyword evidence="4" id="KW-1185">Reference proteome</keyword>
<dbReference type="EMBL" id="CAUYUJ010017066">
    <property type="protein sequence ID" value="CAK0871413.1"/>
    <property type="molecule type" value="Genomic_DNA"/>
</dbReference>
<proteinExistence type="predicted"/>
<protein>
    <submittedName>
        <fullName evidence="3">Uncharacterized protein</fullName>
    </submittedName>
</protein>
<evidence type="ECO:0000256" key="2">
    <source>
        <dbReference type="ARBA" id="ARBA00022737"/>
    </source>
</evidence>
<dbReference type="InterPro" id="IPR015943">
    <property type="entry name" value="WD40/YVTN_repeat-like_dom_sf"/>
</dbReference>
<dbReference type="Proteomes" id="UP001189429">
    <property type="component" value="Unassembled WGS sequence"/>
</dbReference>